<keyword evidence="2" id="KW-0808">Transferase</keyword>
<dbReference type="EMBL" id="AANZ01000011">
    <property type="protein sequence ID" value="EAQ79953.1"/>
    <property type="molecule type" value="Genomic_DNA"/>
</dbReference>
<dbReference type="InterPro" id="IPR029044">
    <property type="entry name" value="Nucleotide-diphossugar_trans"/>
</dbReference>
<dbReference type="Gene3D" id="3.90.550.10">
    <property type="entry name" value="Spore Coat Polysaccharide Biosynthesis Protein SpsA, Chain A"/>
    <property type="match status" value="1"/>
</dbReference>
<dbReference type="HOGENOM" id="CLU_1522332_0_0_0"/>
<dbReference type="PANTHER" id="PTHR48090:SF7">
    <property type="entry name" value="RFBJ PROTEIN"/>
    <property type="match status" value="1"/>
</dbReference>
<keyword evidence="2" id="KW-0328">Glycosyltransferase</keyword>
<gene>
    <name evidence="2" type="ORF">DSM3645_05005</name>
</gene>
<dbReference type="eggNOG" id="COG1216">
    <property type="taxonomic scope" value="Bacteria"/>
</dbReference>
<dbReference type="PANTHER" id="PTHR48090">
    <property type="entry name" value="UNDECAPRENYL-PHOSPHATE 4-DEOXY-4-FORMAMIDO-L-ARABINOSE TRANSFERASE-RELATED"/>
    <property type="match status" value="1"/>
</dbReference>
<dbReference type="InterPro" id="IPR050256">
    <property type="entry name" value="Glycosyltransferase_2"/>
</dbReference>
<sequence length="176" mass="19755">MDKSLSLIMPVHNAQQWLARDVERLLDVLPEMTDRFEVVIIDDGSTDHTEEAAQELSCRFPQVKLHRHARCTGIAAAVDTGSRHAEGEVVLIHDARKPVVESDLLAMWRMHQENAARPVAPAPQMPAKSGLGLDQDLLERLMKWGSDVKKERPAHSPDLMPRPNFLRKVSNFALGE</sequence>
<dbReference type="RefSeq" id="WP_002654596.1">
    <property type="nucleotide sequence ID" value="NZ_CH672377.1"/>
</dbReference>
<protein>
    <submittedName>
        <fullName evidence="2">Dolichol-phosphate mannosyltransferase</fullName>
    </submittedName>
</protein>
<dbReference type="AlphaFoldDB" id="A3ZTQ1"/>
<dbReference type="Proteomes" id="UP000004358">
    <property type="component" value="Unassembled WGS sequence"/>
</dbReference>
<organism evidence="2 3">
    <name type="scientific">Blastopirellula marina DSM 3645</name>
    <dbReference type="NCBI Taxonomy" id="314230"/>
    <lineage>
        <taxon>Bacteria</taxon>
        <taxon>Pseudomonadati</taxon>
        <taxon>Planctomycetota</taxon>
        <taxon>Planctomycetia</taxon>
        <taxon>Pirellulales</taxon>
        <taxon>Pirellulaceae</taxon>
        <taxon>Blastopirellula</taxon>
    </lineage>
</organism>
<name>A3ZTQ1_9BACT</name>
<evidence type="ECO:0000259" key="1">
    <source>
        <dbReference type="Pfam" id="PF00535"/>
    </source>
</evidence>
<dbReference type="Pfam" id="PF00535">
    <property type="entry name" value="Glycos_transf_2"/>
    <property type="match status" value="1"/>
</dbReference>
<accession>A3ZTQ1</accession>
<feature type="domain" description="Glycosyltransferase 2-like" evidence="1">
    <location>
        <begin position="6"/>
        <end position="95"/>
    </location>
</feature>
<proteinExistence type="predicted"/>
<dbReference type="InterPro" id="IPR001173">
    <property type="entry name" value="Glyco_trans_2-like"/>
</dbReference>
<dbReference type="GO" id="GO:0016757">
    <property type="term" value="F:glycosyltransferase activity"/>
    <property type="evidence" value="ECO:0007669"/>
    <property type="project" value="UniProtKB-KW"/>
</dbReference>
<reference evidence="2 3" key="1">
    <citation type="submission" date="2006-02" db="EMBL/GenBank/DDBJ databases">
        <authorList>
            <person name="Amann R."/>
            <person name="Ferriera S."/>
            <person name="Johnson J."/>
            <person name="Kravitz S."/>
            <person name="Halpern A."/>
            <person name="Remington K."/>
            <person name="Beeson K."/>
            <person name="Tran B."/>
            <person name="Rogers Y.-H."/>
            <person name="Friedman R."/>
            <person name="Venter J.C."/>
        </authorList>
    </citation>
    <scope>NUCLEOTIDE SEQUENCE [LARGE SCALE GENOMIC DNA]</scope>
    <source>
        <strain evidence="2 3">DSM 3645</strain>
    </source>
</reference>
<dbReference type="STRING" id="314230.DSM3645_05005"/>
<dbReference type="SUPFAM" id="SSF53448">
    <property type="entry name" value="Nucleotide-diphospho-sugar transferases"/>
    <property type="match status" value="1"/>
</dbReference>
<comment type="caution">
    <text evidence="2">The sequence shown here is derived from an EMBL/GenBank/DDBJ whole genome shotgun (WGS) entry which is preliminary data.</text>
</comment>
<evidence type="ECO:0000313" key="2">
    <source>
        <dbReference type="EMBL" id="EAQ79953.1"/>
    </source>
</evidence>
<evidence type="ECO:0000313" key="3">
    <source>
        <dbReference type="Proteomes" id="UP000004358"/>
    </source>
</evidence>